<keyword evidence="3" id="KW-1185">Reference proteome</keyword>
<dbReference type="EMBL" id="JAQIZT010000017">
    <property type="protein sequence ID" value="KAJ6959655.1"/>
    <property type="molecule type" value="Genomic_DNA"/>
</dbReference>
<evidence type="ECO:0000256" key="1">
    <source>
        <dbReference type="SAM" id="SignalP"/>
    </source>
</evidence>
<feature type="chain" id="PRO_5042162523" evidence="1">
    <location>
        <begin position="27"/>
        <end position="162"/>
    </location>
</feature>
<proteinExistence type="predicted"/>
<reference evidence="2" key="1">
    <citation type="journal article" date="2023" name="Mol. Ecol. Resour.">
        <title>Chromosome-level genome assembly of a triploid poplar Populus alba 'Berolinensis'.</title>
        <authorList>
            <person name="Chen S."/>
            <person name="Yu Y."/>
            <person name="Wang X."/>
            <person name="Wang S."/>
            <person name="Zhang T."/>
            <person name="Zhou Y."/>
            <person name="He R."/>
            <person name="Meng N."/>
            <person name="Wang Y."/>
            <person name="Liu W."/>
            <person name="Liu Z."/>
            <person name="Liu J."/>
            <person name="Guo Q."/>
            <person name="Huang H."/>
            <person name="Sederoff R.R."/>
            <person name="Wang G."/>
            <person name="Qu G."/>
            <person name="Chen S."/>
        </authorList>
    </citation>
    <scope>NUCLEOTIDE SEQUENCE</scope>
    <source>
        <strain evidence="2">SC-2020</strain>
    </source>
</reference>
<keyword evidence="1" id="KW-0732">Signal</keyword>
<accession>A0AAD6LFB5</accession>
<feature type="signal peptide" evidence="1">
    <location>
        <begin position="1"/>
        <end position="26"/>
    </location>
</feature>
<dbReference type="Proteomes" id="UP001164929">
    <property type="component" value="Chromosome 17"/>
</dbReference>
<sequence length="162" mass="18280">MTPRLKLLHLVPGWFSLTSLPHLVELGFLQNAGTEPCNKLVPLLLVTTKASPPVALRQVPLRALSELGLPLLCPTLLVRLFGQPLCQEVLLHNHRHFFHPLLVLLLVLLRIDPLTHKYKPRKLTQVLLNLLVSFTFLILQQLLRVNLRIQTLIALLICGNSV</sequence>
<gene>
    <name evidence="2" type="ORF">NC653_037883</name>
</gene>
<protein>
    <submittedName>
        <fullName evidence="2">Uncharacterized protein</fullName>
    </submittedName>
</protein>
<evidence type="ECO:0000313" key="2">
    <source>
        <dbReference type="EMBL" id="KAJ6959655.1"/>
    </source>
</evidence>
<evidence type="ECO:0000313" key="3">
    <source>
        <dbReference type="Proteomes" id="UP001164929"/>
    </source>
</evidence>
<name>A0AAD6LFB5_9ROSI</name>
<comment type="caution">
    <text evidence="2">The sequence shown here is derived from an EMBL/GenBank/DDBJ whole genome shotgun (WGS) entry which is preliminary data.</text>
</comment>
<organism evidence="2 3">
    <name type="scientific">Populus alba x Populus x berolinensis</name>
    <dbReference type="NCBI Taxonomy" id="444605"/>
    <lineage>
        <taxon>Eukaryota</taxon>
        <taxon>Viridiplantae</taxon>
        <taxon>Streptophyta</taxon>
        <taxon>Embryophyta</taxon>
        <taxon>Tracheophyta</taxon>
        <taxon>Spermatophyta</taxon>
        <taxon>Magnoliopsida</taxon>
        <taxon>eudicotyledons</taxon>
        <taxon>Gunneridae</taxon>
        <taxon>Pentapetalae</taxon>
        <taxon>rosids</taxon>
        <taxon>fabids</taxon>
        <taxon>Malpighiales</taxon>
        <taxon>Salicaceae</taxon>
        <taxon>Saliceae</taxon>
        <taxon>Populus</taxon>
    </lineage>
</organism>
<dbReference type="AlphaFoldDB" id="A0AAD6LFB5"/>